<evidence type="ECO:0000256" key="1">
    <source>
        <dbReference type="ARBA" id="ARBA00004123"/>
    </source>
</evidence>
<dbReference type="GO" id="GO:1990414">
    <property type="term" value="P:replication-born double-strand break repair via sister chromatid exchange"/>
    <property type="evidence" value="ECO:0007669"/>
    <property type="project" value="EnsemblFungi"/>
</dbReference>
<keyword evidence="3" id="KW-0132">Cell division</keyword>
<feature type="domain" description="SMC hinge" evidence="10">
    <location>
        <begin position="533"/>
        <end position="648"/>
    </location>
</feature>
<dbReference type="Pfam" id="PF06470">
    <property type="entry name" value="SMC_hinge"/>
    <property type="match status" value="1"/>
</dbReference>
<dbReference type="AlphaFoldDB" id="A0A1G4K3Q9"/>
<dbReference type="FunFam" id="3.40.50.300:FF:000370">
    <property type="entry name" value="Structural maintenance of chromosomes 3"/>
    <property type="match status" value="1"/>
</dbReference>
<feature type="coiled-coil region" evidence="9">
    <location>
        <begin position="991"/>
        <end position="1025"/>
    </location>
</feature>
<dbReference type="GO" id="GO:0051177">
    <property type="term" value="P:meiotic sister chromatid cohesion"/>
    <property type="evidence" value="ECO:0007669"/>
    <property type="project" value="EnsemblFungi"/>
</dbReference>
<dbReference type="Gene3D" id="3.30.70.1620">
    <property type="match status" value="1"/>
</dbReference>
<keyword evidence="6 8" id="KW-0539">Nucleus</keyword>
<dbReference type="GO" id="GO:0030892">
    <property type="term" value="C:mitotic cohesin complex"/>
    <property type="evidence" value="ECO:0007669"/>
    <property type="project" value="EnsemblFungi"/>
</dbReference>
<dbReference type="GO" id="GO:0007130">
    <property type="term" value="P:synaptonemal complex assembly"/>
    <property type="evidence" value="ECO:0007669"/>
    <property type="project" value="EnsemblFungi"/>
</dbReference>
<dbReference type="PANTHER" id="PTHR43977">
    <property type="entry name" value="STRUCTURAL MAINTENANCE OF CHROMOSOMES PROTEIN 3"/>
    <property type="match status" value="1"/>
</dbReference>
<keyword evidence="5 9" id="KW-0175">Coiled coil</keyword>
<keyword evidence="12" id="KW-1185">Reference proteome</keyword>
<dbReference type="SUPFAM" id="SSF52540">
    <property type="entry name" value="P-loop containing nucleoside triphosphate hydrolases"/>
    <property type="match status" value="2"/>
</dbReference>
<comment type="similarity">
    <text evidence="2">Belongs to the SMC family. SMC3 subfamily.</text>
</comment>
<dbReference type="GO" id="GO:0051301">
    <property type="term" value="P:cell division"/>
    <property type="evidence" value="ECO:0007669"/>
    <property type="project" value="UniProtKB-KW"/>
</dbReference>
<dbReference type="InterPro" id="IPR027417">
    <property type="entry name" value="P-loop_NTPase"/>
</dbReference>
<dbReference type="SUPFAM" id="SSF75553">
    <property type="entry name" value="Smc hinge domain"/>
    <property type="match status" value="1"/>
</dbReference>
<dbReference type="InterPro" id="IPR010935">
    <property type="entry name" value="SMC_hinge"/>
</dbReference>
<gene>
    <name evidence="11" type="ORF">LADA_0H12354G</name>
</gene>
<dbReference type="GO" id="GO:0005524">
    <property type="term" value="F:ATP binding"/>
    <property type="evidence" value="ECO:0007669"/>
    <property type="project" value="InterPro"/>
</dbReference>
<dbReference type="Gene3D" id="1.20.1060.20">
    <property type="match status" value="1"/>
</dbReference>
<feature type="coiled-coil region" evidence="9">
    <location>
        <begin position="295"/>
        <end position="329"/>
    </location>
</feature>
<feature type="coiled-coil region" evidence="9">
    <location>
        <begin position="192"/>
        <end position="265"/>
    </location>
</feature>
<keyword evidence="4" id="KW-0498">Mitosis</keyword>
<dbReference type="InterPro" id="IPR041741">
    <property type="entry name" value="SMC3_ABC_euk"/>
</dbReference>
<dbReference type="Pfam" id="PF02463">
    <property type="entry name" value="SMC_N"/>
    <property type="match status" value="1"/>
</dbReference>
<comment type="subcellular location">
    <subcellularLocation>
        <location evidence="1 8">Nucleus</location>
    </subcellularLocation>
</comment>
<evidence type="ECO:0000313" key="12">
    <source>
        <dbReference type="Proteomes" id="UP000190274"/>
    </source>
</evidence>
<dbReference type="GO" id="GO:0007131">
    <property type="term" value="P:reciprocal meiotic recombination"/>
    <property type="evidence" value="ECO:0007669"/>
    <property type="project" value="EnsemblFungi"/>
</dbReference>
<dbReference type="OrthoDB" id="431497at2759"/>
<feature type="coiled-coil region" evidence="9">
    <location>
        <begin position="427"/>
        <end position="477"/>
    </location>
</feature>
<dbReference type="EMBL" id="LT598461">
    <property type="protein sequence ID" value="SCU98343.1"/>
    <property type="molecule type" value="Genomic_DNA"/>
</dbReference>
<dbReference type="SMART" id="SM00968">
    <property type="entry name" value="SMC_hinge"/>
    <property type="match status" value="1"/>
</dbReference>
<protein>
    <recommendedName>
        <fullName evidence="8">Structural maintenance of chromosomes protein</fullName>
    </recommendedName>
</protein>
<dbReference type="GO" id="GO:0019901">
    <property type="term" value="F:protein kinase binding"/>
    <property type="evidence" value="ECO:0007669"/>
    <property type="project" value="EnsemblFungi"/>
</dbReference>
<reference evidence="11 12" key="1">
    <citation type="submission" date="2016-03" db="EMBL/GenBank/DDBJ databases">
        <authorList>
            <person name="Devillers H."/>
        </authorList>
    </citation>
    <scope>NUCLEOTIDE SEQUENCE [LARGE SCALE GENOMIC DNA]</scope>
    <source>
        <strain evidence="11">CBS 10888</strain>
    </source>
</reference>
<organism evidence="11 12">
    <name type="scientific">Lachancea dasiensis</name>
    <dbReference type="NCBI Taxonomy" id="1072105"/>
    <lineage>
        <taxon>Eukaryota</taxon>
        <taxon>Fungi</taxon>
        <taxon>Dikarya</taxon>
        <taxon>Ascomycota</taxon>
        <taxon>Saccharomycotina</taxon>
        <taxon>Saccharomycetes</taxon>
        <taxon>Saccharomycetales</taxon>
        <taxon>Saccharomycetaceae</taxon>
        <taxon>Lachancea</taxon>
    </lineage>
</organism>
<sequence>MYIKNVIIQGFKTYKNTTNVENLSPRFNVIIGGNGSGKSNFFAAVRFVLSDDYSNLRREERQGLIHQGTGSIMSAYVEIVFHDPEGKLKMTSGVHSEDENLVRVRRTIGLKKDEYSVNGKTCHRSDIIRMFETVGFSSSNPYNIVPQGRIVALTNAKDKERLKLLEEVVGASSFEIRLKESIKKMEITNRDRVKIDAELSELKTRLDELDEERKELEKYQELERDKRIFQFVLYDRELNEVTGQIETLEDEYNHVMQSSEEFIEEVSKREQLIMNVSKNLSSVETELKVKETTDLQLERSRLAEVSKKKADLEVRLEDVRRQTDTHRRQTTTDRNNLAIIEEEIQKNEIQLNRLLPRHEQLQNEARSYEVRLANLNQRQREVTSKRGIYLKFTNQAERDTWLRTELASLEQQNENTKSYLFDISLEKDEIEREIKVLDDQILELNDTVRGPGVTAELDDLQTQMTGLRRKYLEKIDERKELWRSEQRLQSITEALIEGVKRSERSLSETMDRGLAKGLRAVVEIAERLKLPQGAVHGPLGELIKVNEKYKACAEAVGGSSLLHVVVDTDETASILMQELYNTKAGRVTFMPLNRLNSATTVSFPDNSDAEFTPLLRKIKYDEQFQSAVKHVFGKTIVVRDLEATSKLARDYNLDIVTLDGDRADKKGLIIGGYHNHHRKTRLDALRDISLAKIQLSESTRNLELLREKITGTDVDIDEINGSLKNLSARKEAILTNIEIQRAKLSNISSKFNLKKQLLQSTELKVERSESSSKLFIEKIKMYQDDLSRPFDTKLSFEEQENLKALALEIRNLSDPFDTTIKALEEIKTRIDLHKTEIDIKLSPQKTEIENRLLLSRRLQGFNGDEEVAQLSEDLQEIISKESKLKASVEQIVQAINVLNEEKVTNLRLLEKANSQQRMLLKKLEDFQKAAEKTVVKKMTLTSRRDEVQKNISEIGLLFEDSLERHQNLESEHVLRKLNHVNERLSSMSNVNRRATENYRKFNEKRQEIEKRAEELSNSKHSIEGLIDSLKIQKVEAVEKTFTKVAHNFSVIFEKLVPAGVGKLIINRSSSREAADSQEDSVESRRLQLSGKTNYTGVSISVSFNSKQDEQLYVEQLSGGQKTVCAIALILAIQMVDPAPFYLFDEIDAALDKQHRTSVANIIKELSVHAQFICTTFRSDMLQVANSFYRVRFDNKISEVQEVSEQDAVKFIRRRNKVSKF</sequence>
<dbReference type="InterPro" id="IPR024704">
    <property type="entry name" value="SMC"/>
</dbReference>
<evidence type="ECO:0000256" key="5">
    <source>
        <dbReference type="ARBA" id="ARBA00023054"/>
    </source>
</evidence>
<dbReference type="GO" id="GO:0016887">
    <property type="term" value="F:ATP hydrolysis activity"/>
    <property type="evidence" value="ECO:0007669"/>
    <property type="project" value="EnsemblFungi"/>
</dbReference>
<name>A0A1G4K3Q9_9SACH</name>
<dbReference type="GO" id="GO:0005634">
    <property type="term" value="C:nucleus"/>
    <property type="evidence" value="ECO:0007669"/>
    <property type="project" value="UniProtKB-SubCell"/>
</dbReference>
<dbReference type="Gene3D" id="3.40.50.300">
    <property type="entry name" value="P-loop containing nucleotide triphosphate hydrolases"/>
    <property type="match status" value="2"/>
</dbReference>
<dbReference type="InterPro" id="IPR036277">
    <property type="entry name" value="SMC_hinge_sf"/>
</dbReference>
<feature type="coiled-coil region" evidence="9">
    <location>
        <begin position="358"/>
        <end position="385"/>
    </location>
</feature>
<dbReference type="STRING" id="1266660.A0A1G4K3Q9"/>
<dbReference type="GO" id="GO:0042802">
    <property type="term" value="F:identical protein binding"/>
    <property type="evidence" value="ECO:0007669"/>
    <property type="project" value="EnsemblFungi"/>
</dbReference>
<evidence type="ECO:0000256" key="2">
    <source>
        <dbReference type="ARBA" id="ARBA00005917"/>
    </source>
</evidence>
<evidence type="ECO:0000256" key="8">
    <source>
        <dbReference type="PIRNR" id="PIRNR005719"/>
    </source>
</evidence>
<dbReference type="Proteomes" id="UP000190274">
    <property type="component" value="Chromosome H"/>
</dbReference>
<evidence type="ECO:0000256" key="9">
    <source>
        <dbReference type="SAM" id="Coils"/>
    </source>
</evidence>
<evidence type="ECO:0000256" key="4">
    <source>
        <dbReference type="ARBA" id="ARBA00022776"/>
    </source>
</evidence>
<evidence type="ECO:0000313" key="11">
    <source>
        <dbReference type="EMBL" id="SCU98343.1"/>
    </source>
</evidence>
<dbReference type="GO" id="GO:0000086">
    <property type="term" value="P:G2/M transition of mitotic cell cycle"/>
    <property type="evidence" value="ECO:0007669"/>
    <property type="project" value="EnsemblFungi"/>
</dbReference>
<proteinExistence type="inferred from homology"/>
<keyword evidence="7" id="KW-0131">Cell cycle</keyword>
<dbReference type="InterPro" id="IPR003395">
    <property type="entry name" value="RecF/RecN/SMC_N"/>
</dbReference>
<evidence type="ECO:0000256" key="3">
    <source>
        <dbReference type="ARBA" id="ARBA00022618"/>
    </source>
</evidence>
<dbReference type="PIRSF" id="PIRSF005719">
    <property type="entry name" value="SMC"/>
    <property type="match status" value="1"/>
</dbReference>
<accession>A0A1G4K3Q9</accession>
<evidence type="ECO:0000256" key="7">
    <source>
        <dbReference type="ARBA" id="ARBA00023306"/>
    </source>
</evidence>
<dbReference type="GO" id="GO:0007064">
    <property type="term" value="P:mitotic sister chromatid cohesion"/>
    <property type="evidence" value="ECO:0007669"/>
    <property type="project" value="EnsemblFungi"/>
</dbReference>
<evidence type="ECO:0000259" key="10">
    <source>
        <dbReference type="SMART" id="SM00968"/>
    </source>
</evidence>
<evidence type="ECO:0000256" key="6">
    <source>
        <dbReference type="ARBA" id="ARBA00023242"/>
    </source>
</evidence>
<dbReference type="CDD" id="cd03272">
    <property type="entry name" value="ABC_SMC3_euk"/>
    <property type="match status" value="1"/>
</dbReference>